<dbReference type="EMBL" id="ML119058">
    <property type="protein sequence ID" value="ROT36742.1"/>
    <property type="molecule type" value="Genomic_DNA"/>
</dbReference>
<accession>A0A3N2PQG3</accession>
<dbReference type="RefSeq" id="XP_028464548.1">
    <property type="nucleotide sequence ID" value="XM_028614384.1"/>
</dbReference>
<dbReference type="AlphaFoldDB" id="A0A3N2PQG3"/>
<dbReference type="GeneID" id="39582862"/>
<name>A0A3N2PQG3_SODAK</name>
<evidence type="ECO:0000313" key="1">
    <source>
        <dbReference type="EMBL" id="ROT36742.1"/>
    </source>
</evidence>
<dbReference type="Proteomes" id="UP000272025">
    <property type="component" value="Unassembled WGS sequence"/>
</dbReference>
<reference evidence="1 2" key="1">
    <citation type="journal article" date="2018" name="Mol. Ecol.">
        <title>The obligate alkalophilic soda-lake fungus Sodiomyces alkalinus has shifted to a protein diet.</title>
        <authorList>
            <person name="Grum-Grzhimaylo A.A."/>
            <person name="Falkoski D.L."/>
            <person name="van den Heuvel J."/>
            <person name="Valero-Jimenez C.A."/>
            <person name="Min B."/>
            <person name="Choi I.G."/>
            <person name="Lipzen A."/>
            <person name="Daum C.G."/>
            <person name="Aanen D.K."/>
            <person name="Tsang A."/>
            <person name="Henrissat B."/>
            <person name="Bilanenko E.N."/>
            <person name="de Vries R.P."/>
            <person name="van Kan J.A.L."/>
            <person name="Grigoriev I.V."/>
            <person name="Debets A.J.M."/>
        </authorList>
    </citation>
    <scope>NUCLEOTIDE SEQUENCE [LARGE SCALE GENOMIC DNA]</scope>
    <source>
        <strain evidence="1 2">F11</strain>
    </source>
</reference>
<keyword evidence="2" id="KW-1185">Reference proteome</keyword>
<gene>
    <name evidence="1" type="ORF">SODALDRAFT_361561</name>
</gene>
<organism evidence="1 2">
    <name type="scientific">Sodiomyces alkalinus (strain CBS 110278 / VKM F-3762 / F11)</name>
    <name type="common">Alkaliphilic filamentous fungus</name>
    <dbReference type="NCBI Taxonomy" id="1314773"/>
    <lineage>
        <taxon>Eukaryota</taxon>
        <taxon>Fungi</taxon>
        <taxon>Dikarya</taxon>
        <taxon>Ascomycota</taxon>
        <taxon>Pezizomycotina</taxon>
        <taxon>Sordariomycetes</taxon>
        <taxon>Hypocreomycetidae</taxon>
        <taxon>Glomerellales</taxon>
        <taxon>Plectosphaerellaceae</taxon>
        <taxon>Sodiomyces</taxon>
    </lineage>
</organism>
<evidence type="ECO:0000313" key="2">
    <source>
        <dbReference type="Proteomes" id="UP000272025"/>
    </source>
</evidence>
<sequence length="281" mass="30682">MAERTKPRTISGCSSVSQGWELKSQIWALGIAGFGRSGAPPVSYAQSERKKASFCLFTVHIAYGILFARTQAAITELVSPAAARRMLTEYGTIGNPLVNPVMITVEGDMRWKESPMSLDLRHVEKTHDHSLESSDVLLWTYATIEDTLEACSSVPLTILADTGGPASSPGVKQNHSISTSSKGCSACLHLRGQLRSFQIVKNLQRAVRQLAVLEKLSSNFTSRAVKILHLLFQVNRQRATLFFTSLLLVPAFKLLRILSSGVKFNKLSSSNPQANPALANK</sequence>
<proteinExistence type="predicted"/>
<protein>
    <submittedName>
        <fullName evidence="1">Uncharacterized protein</fullName>
    </submittedName>
</protein>